<dbReference type="GeneTree" id="ENSGT00390000008042"/>
<dbReference type="PANTHER" id="PTHR14239:SF5">
    <property type="entry name" value="METALLOREDUCTASE STEAP4"/>
    <property type="match status" value="1"/>
</dbReference>
<dbReference type="GO" id="GO:0052851">
    <property type="term" value="F:ferric-chelate reductase (NADPH) activity"/>
    <property type="evidence" value="ECO:0007669"/>
    <property type="project" value="TreeGrafter"/>
</dbReference>
<accession>A0A3Q4HAT9</accession>
<evidence type="ECO:0000313" key="3">
    <source>
        <dbReference type="Proteomes" id="UP000261580"/>
    </source>
</evidence>
<dbReference type="GO" id="GO:0008823">
    <property type="term" value="F:cupric reductase (NADH) activity"/>
    <property type="evidence" value="ECO:0007669"/>
    <property type="project" value="TreeGrafter"/>
</dbReference>
<dbReference type="InterPro" id="IPR036291">
    <property type="entry name" value="NAD(P)-bd_dom_sf"/>
</dbReference>
<dbReference type="PANTHER" id="PTHR14239">
    <property type="entry name" value="DUDULIN-RELATED"/>
    <property type="match status" value="1"/>
</dbReference>
<keyword evidence="1" id="KW-0472">Membrane</keyword>
<evidence type="ECO:0000313" key="2">
    <source>
        <dbReference type="Ensembl" id="ENSNBRP00000018961.1"/>
    </source>
</evidence>
<reference evidence="2" key="1">
    <citation type="submission" date="2025-08" db="UniProtKB">
        <authorList>
            <consortium name="Ensembl"/>
        </authorList>
    </citation>
    <scope>IDENTIFICATION</scope>
</reference>
<keyword evidence="1" id="KW-1133">Transmembrane helix</keyword>
<proteinExistence type="predicted"/>
<reference evidence="2" key="2">
    <citation type="submission" date="2025-09" db="UniProtKB">
        <authorList>
            <consortium name="Ensembl"/>
        </authorList>
    </citation>
    <scope>IDENTIFICATION</scope>
</reference>
<organism evidence="2 3">
    <name type="scientific">Neolamprologus brichardi</name>
    <name type="common">Fairy cichlid</name>
    <name type="synonym">Lamprologus brichardi</name>
    <dbReference type="NCBI Taxonomy" id="32507"/>
    <lineage>
        <taxon>Eukaryota</taxon>
        <taxon>Metazoa</taxon>
        <taxon>Chordata</taxon>
        <taxon>Craniata</taxon>
        <taxon>Vertebrata</taxon>
        <taxon>Euteleostomi</taxon>
        <taxon>Actinopterygii</taxon>
        <taxon>Neopterygii</taxon>
        <taxon>Teleostei</taxon>
        <taxon>Neoteleostei</taxon>
        <taxon>Acanthomorphata</taxon>
        <taxon>Ovalentaria</taxon>
        <taxon>Cichlomorphae</taxon>
        <taxon>Cichliformes</taxon>
        <taxon>Cichlidae</taxon>
        <taxon>African cichlids</taxon>
        <taxon>Pseudocrenilabrinae</taxon>
        <taxon>Lamprologini</taxon>
        <taxon>Neolamprologus</taxon>
    </lineage>
</organism>
<dbReference type="InterPro" id="IPR051267">
    <property type="entry name" value="STEAP_metalloreductase"/>
</dbReference>
<dbReference type="GO" id="GO:0005768">
    <property type="term" value="C:endosome"/>
    <property type="evidence" value="ECO:0007669"/>
    <property type="project" value="TreeGrafter"/>
</dbReference>
<sequence length="283" mass="31929">MSEPFCVDCAMLHPLASGDGPEVVYGSRRPHSCGPLPEGAQVMTHEESARSAKMIFVCVHREHYEFLEKMAPQLERKVTAVVKGLNTLSTWALQNGLLAGRQVYLCGNNEAKRDVAEMATKLGLTVVDKGSLSAAKEVEDFPLELFPEWRMPLYVAFGLSAFFFLYLVIRDVIYAYVENDEDISYRIMISLANKITPVVSLIMLSLCYLPGAIAGFLQLYRGTKYRRFPNWLDRWMLCRKQLGLLALGFALLHAIYTLILPVKGSRLVQTDWSVSAILHKEKY</sequence>
<name>A0A3Q4HAT9_NEOBR</name>
<dbReference type="AlphaFoldDB" id="A0A3Q4HAT9"/>
<feature type="transmembrane region" description="Helical" evidence="1">
    <location>
        <begin position="241"/>
        <end position="262"/>
    </location>
</feature>
<dbReference type="Gene3D" id="3.40.50.720">
    <property type="entry name" value="NAD(P)-binding Rossmann-like Domain"/>
    <property type="match status" value="1"/>
</dbReference>
<keyword evidence="3" id="KW-1185">Reference proteome</keyword>
<dbReference type="Ensembl" id="ENSNBRT00000019469.1">
    <property type="protein sequence ID" value="ENSNBRP00000018961.1"/>
    <property type="gene ID" value="ENSNBRG00000014533.1"/>
</dbReference>
<keyword evidence="1" id="KW-0812">Transmembrane</keyword>
<protein>
    <submittedName>
        <fullName evidence="2">STEAP family member 4</fullName>
    </submittedName>
</protein>
<dbReference type="GO" id="GO:0005886">
    <property type="term" value="C:plasma membrane"/>
    <property type="evidence" value="ECO:0007669"/>
    <property type="project" value="TreeGrafter"/>
</dbReference>
<dbReference type="GO" id="GO:0015677">
    <property type="term" value="P:copper ion import"/>
    <property type="evidence" value="ECO:0007669"/>
    <property type="project" value="TreeGrafter"/>
</dbReference>
<feature type="transmembrane region" description="Helical" evidence="1">
    <location>
        <begin position="153"/>
        <end position="177"/>
    </location>
</feature>
<dbReference type="Proteomes" id="UP000261580">
    <property type="component" value="Unassembled WGS sequence"/>
</dbReference>
<dbReference type="SUPFAM" id="SSF51735">
    <property type="entry name" value="NAD(P)-binding Rossmann-fold domains"/>
    <property type="match status" value="1"/>
</dbReference>
<evidence type="ECO:0000256" key="1">
    <source>
        <dbReference type="SAM" id="Phobius"/>
    </source>
</evidence>
<feature type="transmembrane region" description="Helical" evidence="1">
    <location>
        <begin position="197"/>
        <end position="220"/>
    </location>
</feature>